<evidence type="ECO:0008006" key="3">
    <source>
        <dbReference type="Google" id="ProtNLM"/>
    </source>
</evidence>
<accession>A0A2P6C9C6</accession>
<reference evidence="1 2" key="1">
    <citation type="submission" date="2016-12" db="EMBL/GenBank/DDBJ databases">
        <title>Trade-off between light-utilization and light-protection in marine flavobacteria.</title>
        <authorList>
            <person name="Kumagai Y."/>
            <person name="Yoshizawa S."/>
            <person name="Kogure K."/>
            <person name="Iwasaki W."/>
        </authorList>
    </citation>
    <scope>NUCLEOTIDE SEQUENCE [LARGE SCALE GENOMIC DNA]</scope>
    <source>
        <strain evidence="1 2">KCTC 12100</strain>
    </source>
</reference>
<gene>
    <name evidence="1" type="ORF">BTO14_16060</name>
</gene>
<keyword evidence="2" id="KW-1185">Reference proteome</keyword>
<dbReference type="Gene3D" id="1.25.40.390">
    <property type="match status" value="1"/>
</dbReference>
<evidence type="ECO:0000313" key="2">
    <source>
        <dbReference type="Proteomes" id="UP000247345"/>
    </source>
</evidence>
<comment type="caution">
    <text evidence="1">The sequence shown here is derived from an EMBL/GenBank/DDBJ whole genome shotgun (WGS) entry which is preliminary data.</text>
</comment>
<protein>
    <recommendedName>
        <fullName evidence="3">SusD/RagB family nutrient-binding outer membrane lipoprotein</fullName>
    </recommendedName>
</protein>
<dbReference type="AlphaFoldDB" id="A0A2P6C9C6"/>
<dbReference type="Proteomes" id="UP000247345">
    <property type="component" value="Unassembled WGS sequence"/>
</dbReference>
<evidence type="ECO:0000313" key="1">
    <source>
        <dbReference type="EMBL" id="PQJ69514.1"/>
    </source>
</evidence>
<sequence>MKKIFLIALLIGITFSSCKDFEGWNVDDKKPSEVPSSYLLTSTQKDLFYRMSSPNVNYNIFKFFAQYWTETQYTDEVNYDIRGRDIGGGLFLYLYRDVLIDLQAAKNTIIADEFLNASTKSAQLGVIELMEVYTWSVLVDVYGDVPYAEALKGVENITPAYDNDEDIYTDLFSRIDAALVNLNASAESFGDADIVYGGSTANWKKFGNSLKLRMAVRIADYDSAKATTAAASAVAGGVFTSSDDNFAFPFETTQPNTNSIWIDLVESGRDDFLVADTFVNLISPLNDPRASTYLADNKTPYIGAPYGVGSAFTDFTHIGDAWYQPDLEGMLLSYDEVQFLLAEAVERGLIAGNAETYYNEAVSASIKYWGGSQADADTYLAQPTVAYTTAGSTWKETIGNQKYIALYGRGFEAWSSWRLLDYPNTFTRPSISKEAVPRRYLYGNDDKDVNPDNYAAASAAMGGDLKSSRVFWDIKGVGN</sequence>
<proteinExistence type="predicted"/>
<name>A0A2P6C9C6_9FLAO</name>
<dbReference type="InterPro" id="IPR041662">
    <property type="entry name" value="SusD-like_2"/>
</dbReference>
<dbReference type="InterPro" id="IPR011990">
    <property type="entry name" value="TPR-like_helical_dom_sf"/>
</dbReference>
<organism evidence="1 2">
    <name type="scientific">Polaribacter butkevichii</name>
    <dbReference type="NCBI Taxonomy" id="218490"/>
    <lineage>
        <taxon>Bacteria</taxon>
        <taxon>Pseudomonadati</taxon>
        <taxon>Bacteroidota</taxon>
        <taxon>Flavobacteriia</taxon>
        <taxon>Flavobacteriales</taxon>
        <taxon>Flavobacteriaceae</taxon>
    </lineage>
</organism>
<dbReference type="Pfam" id="PF12771">
    <property type="entry name" value="SusD-like_2"/>
    <property type="match status" value="1"/>
</dbReference>
<dbReference type="OrthoDB" id="725917at2"/>
<dbReference type="PROSITE" id="PS51257">
    <property type="entry name" value="PROKAR_LIPOPROTEIN"/>
    <property type="match status" value="1"/>
</dbReference>
<dbReference type="SUPFAM" id="SSF48452">
    <property type="entry name" value="TPR-like"/>
    <property type="match status" value="1"/>
</dbReference>
<dbReference type="EMBL" id="MSCK01000002">
    <property type="protein sequence ID" value="PQJ69514.1"/>
    <property type="molecule type" value="Genomic_DNA"/>
</dbReference>
<dbReference type="RefSeq" id="WP_105050441.1">
    <property type="nucleotide sequence ID" value="NZ_CP150661.1"/>
</dbReference>